<evidence type="ECO:0000256" key="1">
    <source>
        <dbReference type="ARBA" id="ARBA00004236"/>
    </source>
</evidence>
<evidence type="ECO:0000259" key="6">
    <source>
        <dbReference type="SMART" id="SM00907"/>
    </source>
</evidence>
<dbReference type="GO" id="GO:0009897">
    <property type="term" value="C:external side of plasma membrane"/>
    <property type="evidence" value="ECO:0007669"/>
    <property type="project" value="TreeGrafter"/>
</dbReference>
<dbReference type="Pfam" id="PF02351">
    <property type="entry name" value="GDNF"/>
    <property type="match status" value="1"/>
</dbReference>
<name>A0A556VWX0_BAGYA</name>
<comment type="caution">
    <text evidence="7">The sequence shown here is derived from an EMBL/GenBank/DDBJ whole genome shotgun (WGS) entry which is preliminary data.</text>
</comment>
<protein>
    <submittedName>
        <fullName evidence="7">GDNF family receptor alpha-2</fullName>
    </submittedName>
</protein>
<dbReference type="GO" id="GO:0043235">
    <property type="term" value="C:receptor complex"/>
    <property type="evidence" value="ECO:0007669"/>
    <property type="project" value="TreeGrafter"/>
</dbReference>
<accession>A0A556VWX0</accession>
<evidence type="ECO:0000256" key="5">
    <source>
        <dbReference type="ARBA" id="ARBA00023180"/>
    </source>
</evidence>
<dbReference type="SMART" id="SM00907">
    <property type="entry name" value="GDNF"/>
    <property type="match status" value="1"/>
</dbReference>
<evidence type="ECO:0000256" key="2">
    <source>
        <dbReference type="ARBA" id="ARBA00022475"/>
    </source>
</evidence>
<gene>
    <name evidence="7" type="ORF">Baya_16790</name>
</gene>
<dbReference type="Proteomes" id="UP000319801">
    <property type="component" value="Unassembled WGS sequence"/>
</dbReference>
<keyword evidence="8" id="KW-1185">Reference proteome</keyword>
<evidence type="ECO:0000256" key="3">
    <source>
        <dbReference type="ARBA" id="ARBA00022729"/>
    </source>
</evidence>
<keyword evidence="3" id="KW-0732">Signal</keyword>
<comment type="subcellular location">
    <subcellularLocation>
        <location evidence="1">Cell membrane</location>
    </subcellularLocation>
</comment>
<dbReference type="OrthoDB" id="9435188at2759"/>
<dbReference type="InterPro" id="IPR016017">
    <property type="entry name" value="GDNF/GAS1"/>
</dbReference>
<dbReference type="PANTHER" id="PTHR10269:SF4">
    <property type="entry name" value="GDNF FAMILY RECEPTOR ALPHA-2"/>
    <property type="match status" value="1"/>
</dbReference>
<reference evidence="7 8" key="1">
    <citation type="journal article" date="2019" name="Genome Biol. Evol.">
        <title>Whole-Genome Sequencing of the Giant Devil Catfish, Bagarius yarrelli.</title>
        <authorList>
            <person name="Jiang W."/>
            <person name="Lv Y."/>
            <person name="Cheng L."/>
            <person name="Yang K."/>
            <person name="Chao B."/>
            <person name="Wang X."/>
            <person name="Li Y."/>
            <person name="Pan X."/>
            <person name="You X."/>
            <person name="Zhang Y."/>
            <person name="Yang J."/>
            <person name="Li J."/>
            <person name="Zhang X."/>
            <person name="Liu S."/>
            <person name="Sun C."/>
            <person name="Yang J."/>
            <person name="Shi Q."/>
        </authorList>
    </citation>
    <scope>NUCLEOTIDE SEQUENCE [LARGE SCALE GENOMIC DNA]</scope>
    <source>
        <strain evidence="7">JWS20170419001</strain>
        <tissue evidence="7">Muscle</tissue>
    </source>
</reference>
<keyword evidence="5" id="KW-0325">Glycoprotein</keyword>
<evidence type="ECO:0000313" key="7">
    <source>
        <dbReference type="EMBL" id="TUK42444.1"/>
    </source>
</evidence>
<dbReference type="AlphaFoldDB" id="A0A556VWX0"/>
<proteinExistence type="predicted"/>
<keyword evidence="4" id="KW-0472">Membrane</keyword>
<dbReference type="PANTHER" id="PTHR10269">
    <property type="entry name" value="GDNF RECEPTOR ALPHA"/>
    <property type="match status" value="1"/>
</dbReference>
<keyword evidence="7" id="KW-0675">Receptor</keyword>
<keyword evidence="2" id="KW-1003">Cell membrane</keyword>
<dbReference type="InterPro" id="IPR003438">
    <property type="entry name" value="GDNF_rcpt"/>
</dbReference>
<sequence length="151" mass="17242">MLFQMSITERTRNVRLQRERGINEEINEDVVLLLSGKAEQKPNDLFVSLSSSLSTSSSSSSSLSPEFVDCVRASEDCNLSPQCSSRYRIMRQCLVGKDWNSMLSNKECQAALEVLQETPLVECRCKRGMKKELQCLQNYWSPPQWVSVKVR</sequence>
<evidence type="ECO:0000313" key="8">
    <source>
        <dbReference type="Proteomes" id="UP000319801"/>
    </source>
</evidence>
<evidence type="ECO:0000256" key="4">
    <source>
        <dbReference type="ARBA" id="ARBA00023136"/>
    </source>
</evidence>
<dbReference type="GO" id="GO:0038023">
    <property type="term" value="F:signaling receptor activity"/>
    <property type="evidence" value="ECO:0007669"/>
    <property type="project" value="InterPro"/>
</dbReference>
<feature type="domain" description="GDNF/GAS1" evidence="6">
    <location>
        <begin position="70"/>
        <end position="144"/>
    </location>
</feature>
<dbReference type="EMBL" id="VCAZ01000386">
    <property type="protein sequence ID" value="TUK42444.1"/>
    <property type="molecule type" value="Genomic_DNA"/>
</dbReference>
<dbReference type="GO" id="GO:0007399">
    <property type="term" value="P:nervous system development"/>
    <property type="evidence" value="ECO:0007669"/>
    <property type="project" value="TreeGrafter"/>
</dbReference>
<organism evidence="7 8">
    <name type="scientific">Bagarius yarrelli</name>
    <name type="common">Goonch</name>
    <name type="synonym">Bagrus yarrelli</name>
    <dbReference type="NCBI Taxonomy" id="175774"/>
    <lineage>
        <taxon>Eukaryota</taxon>
        <taxon>Metazoa</taxon>
        <taxon>Chordata</taxon>
        <taxon>Craniata</taxon>
        <taxon>Vertebrata</taxon>
        <taxon>Euteleostomi</taxon>
        <taxon>Actinopterygii</taxon>
        <taxon>Neopterygii</taxon>
        <taxon>Teleostei</taxon>
        <taxon>Ostariophysi</taxon>
        <taxon>Siluriformes</taxon>
        <taxon>Sisoridae</taxon>
        <taxon>Sisorinae</taxon>
        <taxon>Bagarius</taxon>
    </lineage>
</organism>